<dbReference type="GO" id="GO:0004815">
    <property type="term" value="F:aspartate-tRNA ligase activity"/>
    <property type="evidence" value="ECO:0007669"/>
    <property type="project" value="TreeGrafter"/>
</dbReference>
<evidence type="ECO:0008006" key="10">
    <source>
        <dbReference type="Google" id="ProtNLM"/>
    </source>
</evidence>
<feature type="domain" description="OB" evidence="7">
    <location>
        <begin position="23"/>
        <end position="104"/>
    </location>
</feature>
<evidence type="ECO:0000313" key="9">
    <source>
        <dbReference type="Proteomes" id="UP000748332"/>
    </source>
</evidence>
<dbReference type="InterPro" id="IPR045864">
    <property type="entry name" value="aa-tRNA-synth_II/BPL/LPL"/>
</dbReference>
<dbReference type="SUPFAM" id="SSF50249">
    <property type="entry name" value="Nucleic acid-binding proteins"/>
    <property type="match status" value="1"/>
</dbReference>
<name>A0A955HYJ2_9BACT</name>
<protein>
    <recommendedName>
        <fullName evidence="10">Aspartate--tRNA ligase</fullName>
    </recommendedName>
</protein>
<feature type="domain" description="Aminoacyl-tRNA synthetase class II (D/K/N)" evidence="6">
    <location>
        <begin position="122"/>
        <end position="196"/>
    </location>
</feature>
<evidence type="ECO:0000256" key="2">
    <source>
        <dbReference type="ARBA" id="ARBA00022741"/>
    </source>
</evidence>
<dbReference type="Gene3D" id="2.40.50.140">
    <property type="entry name" value="Nucleic acid-binding proteins"/>
    <property type="match status" value="1"/>
</dbReference>
<keyword evidence="3" id="KW-0067">ATP-binding</keyword>
<proteinExistence type="predicted"/>
<dbReference type="PANTHER" id="PTHR22594">
    <property type="entry name" value="ASPARTYL/LYSYL-TRNA SYNTHETASE"/>
    <property type="match status" value="1"/>
</dbReference>
<evidence type="ECO:0000256" key="4">
    <source>
        <dbReference type="ARBA" id="ARBA00022917"/>
    </source>
</evidence>
<keyword evidence="2" id="KW-0547">Nucleotide-binding</keyword>
<dbReference type="InterPro" id="IPR047089">
    <property type="entry name" value="Asp-tRNA-ligase_1_N"/>
</dbReference>
<gene>
    <name evidence="8" type="ORF">KC622_00575</name>
</gene>
<keyword evidence="5" id="KW-0030">Aminoacyl-tRNA synthetase</keyword>
<organism evidence="8 9">
    <name type="scientific">Candidatus Dojkabacteria bacterium</name>
    <dbReference type="NCBI Taxonomy" id="2099670"/>
    <lineage>
        <taxon>Bacteria</taxon>
        <taxon>Candidatus Dojkabacteria</taxon>
    </lineage>
</organism>
<dbReference type="InterPro" id="IPR004364">
    <property type="entry name" value="Aa-tRNA-synt_II"/>
</dbReference>
<accession>A0A955HYJ2</accession>
<evidence type="ECO:0000313" key="8">
    <source>
        <dbReference type="EMBL" id="MCA9374804.1"/>
    </source>
</evidence>
<dbReference type="CDD" id="cd04317">
    <property type="entry name" value="EcAspRS_like_N"/>
    <property type="match status" value="1"/>
</dbReference>
<dbReference type="EMBL" id="JAGQLM010000023">
    <property type="protein sequence ID" value="MCA9374804.1"/>
    <property type="molecule type" value="Genomic_DNA"/>
</dbReference>
<dbReference type="GO" id="GO:0003676">
    <property type="term" value="F:nucleic acid binding"/>
    <property type="evidence" value="ECO:0007669"/>
    <property type="project" value="InterPro"/>
</dbReference>
<dbReference type="SUPFAM" id="SSF55681">
    <property type="entry name" value="Class II aaRS and biotin synthetases"/>
    <property type="match status" value="1"/>
</dbReference>
<evidence type="ECO:0000259" key="6">
    <source>
        <dbReference type="Pfam" id="PF00152"/>
    </source>
</evidence>
<dbReference type="GO" id="GO:0005524">
    <property type="term" value="F:ATP binding"/>
    <property type="evidence" value="ECO:0007669"/>
    <property type="project" value="UniProtKB-KW"/>
</dbReference>
<dbReference type="Pfam" id="PF00152">
    <property type="entry name" value="tRNA-synt_2"/>
    <property type="match status" value="1"/>
</dbReference>
<sequence>MEVKQRVLASEVPAKIGEKVKGSGWVATLRDHGKLIFIDMRDWSGIIQLVVNYENKEIVEIAKSLGSEFVIEAEGTVVKREEDLVNDKIPTGGVEIKLEKLTLLNRSKPIPFPLDTDGHEIDESLRLKYRFIDMRRDRVKQIMQKKHKLILGVRNWMSKNGFTEVITPLLTSTSPEGARDYFIPSRIHRGKFFVLP</sequence>
<evidence type="ECO:0000256" key="5">
    <source>
        <dbReference type="ARBA" id="ARBA00023146"/>
    </source>
</evidence>
<feature type="non-terminal residue" evidence="8">
    <location>
        <position position="196"/>
    </location>
</feature>
<dbReference type="Gene3D" id="3.30.930.10">
    <property type="entry name" value="Bira Bifunctional Protein, Domain 2"/>
    <property type="match status" value="1"/>
</dbReference>
<evidence type="ECO:0000256" key="1">
    <source>
        <dbReference type="ARBA" id="ARBA00022598"/>
    </source>
</evidence>
<keyword evidence="4" id="KW-0648">Protein biosynthesis</keyword>
<dbReference type="InterPro" id="IPR012340">
    <property type="entry name" value="NA-bd_OB-fold"/>
</dbReference>
<comment type="caution">
    <text evidence="8">The sequence shown here is derived from an EMBL/GenBank/DDBJ whole genome shotgun (WGS) entry which is preliminary data.</text>
</comment>
<dbReference type="PANTHER" id="PTHR22594:SF5">
    <property type="entry name" value="ASPARTATE--TRNA LIGASE, MITOCHONDRIAL"/>
    <property type="match status" value="1"/>
</dbReference>
<keyword evidence="1" id="KW-0436">Ligase</keyword>
<reference evidence="8" key="2">
    <citation type="journal article" date="2021" name="Microbiome">
        <title>Successional dynamics and alternative stable states in a saline activated sludge microbial community over 9 years.</title>
        <authorList>
            <person name="Wang Y."/>
            <person name="Ye J."/>
            <person name="Ju F."/>
            <person name="Liu L."/>
            <person name="Boyd J.A."/>
            <person name="Deng Y."/>
            <person name="Parks D.H."/>
            <person name="Jiang X."/>
            <person name="Yin X."/>
            <person name="Woodcroft B.J."/>
            <person name="Tyson G.W."/>
            <person name="Hugenholtz P."/>
            <person name="Polz M.F."/>
            <person name="Zhang T."/>
        </authorList>
    </citation>
    <scope>NUCLEOTIDE SEQUENCE</scope>
    <source>
        <strain evidence="8">HKST-UBA16</strain>
    </source>
</reference>
<dbReference type="AlphaFoldDB" id="A0A955HYJ2"/>
<dbReference type="Pfam" id="PF01336">
    <property type="entry name" value="tRNA_anti-codon"/>
    <property type="match status" value="1"/>
</dbReference>
<reference evidence="8" key="1">
    <citation type="submission" date="2020-04" db="EMBL/GenBank/DDBJ databases">
        <authorList>
            <person name="Zhang T."/>
        </authorList>
    </citation>
    <scope>NUCLEOTIDE SEQUENCE</scope>
    <source>
        <strain evidence="8">HKST-UBA16</strain>
    </source>
</reference>
<evidence type="ECO:0000256" key="3">
    <source>
        <dbReference type="ARBA" id="ARBA00022840"/>
    </source>
</evidence>
<dbReference type="InterPro" id="IPR004365">
    <property type="entry name" value="NA-bd_OB_tRNA"/>
</dbReference>
<dbReference type="GO" id="GO:0006422">
    <property type="term" value="P:aspartyl-tRNA aminoacylation"/>
    <property type="evidence" value="ECO:0007669"/>
    <property type="project" value="TreeGrafter"/>
</dbReference>
<evidence type="ECO:0000259" key="7">
    <source>
        <dbReference type="Pfam" id="PF01336"/>
    </source>
</evidence>
<dbReference type="Proteomes" id="UP000748332">
    <property type="component" value="Unassembled WGS sequence"/>
</dbReference>